<reference evidence="2 3" key="1">
    <citation type="journal article" date="2016" name="Nat. Commun.">
        <title>Thousands of microbial genomes shed light on interconnected biogeochemical processes in an aquifer system.</title>
        <authorList>
            <person name="Anantharaman K."/>
            <person name="Brown C.T."/>
            <person name="Hug L.A."/>
            <person name="Sharon I."/>
            <person name="Castelle C.J."/>
            <person name="Probst A.J."/>
            <person name="Thomas B.C."/>
            <person name="Singh A."/>
            <person name="Wilkins M.J."/>
            <person name="Karaoz U."/>
            <person name="Brodie E.L."/>
            <person name="Williams K.H."/>
            <person name="Hubbard S.S."/>
            <person name="Banfield J.F."/>
        </authorList>
    </citation>
    <scope>NUCLEOTIDE SEQUENCE [LARGE SCALE GENOMIC DNA]</scope>
</reference>
<evidence type="ECO:0000313" key="3">
    <source>
        <dbReference type="Proteomes" id="UP000179245"/>
    </source>
</evidence>
<feature type="transmembrane region" description="Helical" evidence="1">
    <location>
        <begin position="33"/>
        <end position="54"/>
    </location>
</feature>
<accession>A0A1G2QN84</accession>
<sequence length="132" mass="15750">MIRAAEKQNILLQWLSWQFVETPKGILRGWRNILVFNFEYFSIPLLFKTFFAYWRQYRWYYPRSFDIGKYAEVIFSNIISRVLGAIVRSAMIVLGILVEIIIFLIGALVFLVWVLLPALIFFGLWQGIRLFF</sequence>
<dbReference type="STRING" id="1802443.A2117_01795"/>
<keyword evidence="1" id="KW-0812">Transmembrane</keyword>
<gene>
    <name evidence="2" type="ORF">A2117_01795</name>
</gene>
<dbReference type="EMBL" id="MHTO01000027">
    <property type="protein sequence ID" value="OHA61877.1"/>
    <property type="molecule type" value="Genomic_DNA"/>
</dbReference>
<keyword evidence="1" id="KW-1133">Transmembrane helix</keyword>
<protein>
    <submittedName>
        <fullName evidence="2">Uncharacterized protein</fullName>
    </submittedName>
</protein>
<dbReference type="AlphaFoldDB" id="A0A1G2QN84"/>
<proteinExistence type="predicted"/>
<evidence type="ECO:0000313" key="2">
    <source>
        <dbReference type="EMBL" id="OHA61877.1"/>
    </source>
</evidence>
<evidence type="ECO:0000256" key="1">
    <source>
        <dbReference type="SAM" id="Phobius"/>
    </source>
</evidence>
<feature type="transmembrane region" description="Helical" evidence="1">
    <location>
        <begin position="100"/>
        <end position="125"/>
    </location>
</feature>
<dbReference type="Proteomes" id="UP000179245">
    <property type="component" value="Unassembled WGS sequence"/>
</dbReference>
<name>A0A1G2QN84_9BACT</name>
<organism evidence="2 3">
    <name type="scientific">Candidatus Wildermuthbacteria bacterium GWA2_46_15</name>
    <dbReference type="NCBI Taxonomy" id="1802443"/>
    <lineage>
        <taxon>Bacteria</taxon>
        <taxon>Candidatus Wildermuthiibacteriota</taxon>
    </lineage>
</organism>
<feature type="transmembrane region" description="Helical" evidence="1">
    <location>
        <begin position="74"/>
        <end position="94"/>
    </location>
</feature>
<comment type="caution">
    <text evidence="2">The sequence shown here is derived from an EMBL/GenBank/DDBJ whole genome shotgun (WGS) entry which is preliminary data.</text>
</comment>
<keyword evidence="1" id="KW-0472">Membrane</keyword>